<evidence type="ECO:0000313" key="1">
    <source>
        <dbReference type="EMBL" id="SON55022.1"/>
    </source>
</evidence>
<reference evidence="2" key="1">
    <citation type="submission" date="2017-09" db="EMBL/GenBank/DDBJ databases">
        <title>Genome sequence of Nannocystis excedens DSM 71.</title>
        <authorList>
            <person name="Blom J."/>
        </authorList>
    </citation>
    <scope>NUCLEOTIDE SEQUENCE [LARGE SCALE GENOMIC DNA]</scope>
    <source>
        <strain evidence="2">type strain: E19</strain>
    </source>
</reference>
<accession>A0A2C9D3Z3</accession>
<name>A0A2C9D3Z3_9HYPH</name>
<dbReference type="OrthoDB" id="8378722at2"/>
<dbReference type="EMBL" id="LT960614">
    <property type="protein sequence ID" value="SON55022.1"/>
    <property type="molecule type" value="Genomic_DNA"/>
</dbReference>
<evidence type="ECO:0000313" key="2">
    <source>
        <dbReference type="Proteomes" id="UP000223606"/>
    </source>
</evidence>
<dbReference type="RefSeq" id="WP_099555595.1">
    <property type="nucleotide sequence ID" value="NZ_LT960614.1"/>
</dbReference>
<gene>
    <name evidence="1" type="ORF">HDIA_1481</name>
</gene>
<sequence>MSTRTTETTITFKHPFVLTADLMAHPAGTYRLVIDEEEILGLTFLAYRRAATMLHIPAINVQGLSRQVLLLESDELEAALEADGHALAT</sequence>
<dbReference type="KEGG" id="hdi:HDIA_1481"/>
<proteinExistence type="predicted"/>
<dbReference type="AlphaFoldDB" id="A0A2C9D3Z3"/>
<organism evidence="1 2">
    <name type="scientific">Hartmannibacter diazotrophicus</name>
    <dbReference type="NCBI Taxonomy" id="1482074"/>
    <lineage>
        <taxon>Bacteria</taxon>
        <taxon>Pseudomonadati</taxon>
        <taxon>Pseudomonadota</taxon>
        <taxon>Alphaproteobacteria</taxon>
        <taxon>Hyphomicrobiales</taxon>
        <taxon>Pleomorphomonadaceae</taxon>
        <taxon>Hartmannibacter</taxon>
    </lineage>
</organism>
<protein>
    <submittedName>
        <fullName evidence="1">Uncharacterized protein</fullName>
    </submittedName>
</protein>
<keyword evidence="2" id="KW-1185">Reference proteome</keyword>
<dbReference type="Proteomes" id="UP000223606">
    <property type="component" value="Chromosome 1"/>
</dbReference>